<keyword evidence="1" id="KW-1133">Transmembrane helix</keyword>
<evidence type="ECO:0000256" key="1">
    <source>
        <dbReference type="SAM" id="Phobius"/>
    </source>
</evidence>
<evidence type="ECO:0000313" key="2">
    <source>
        <dbReference type="EnsemblMetazoa" id="GPPI020964-PA"/>
    </source>
</evidence>
<dbReference type="EnsemblMetazoa" id="GPPI020964-RA">
    <property type="protein sequence ID" value="GPPI020964-PA"/>
    <property type="gene ID" value="GPPI020964"/>
</dbReference>
<dbReference type="EMBL" id="JXJN01009356">
    <property type="status" value="NOT_ANNOTATED_CDS"/>
    <property type="molecule type" value="Genomic_DNA"/>
</dbReference>
<proteinExistence type="predicted"/>
<keyword evidence="3" id="KW-1185">Reference proteome</keyword>
<keyword evidence="1" id="KW-0472">Membrane</keyword>
<keyword evidence="1" id="KW-0812">Transmembrane</keyword>
<reference evidence="3" key="1">
    <citation type="submission" date="2015-01" db="EMBL/GenBank/DDBJ databases">
        <authorList>
            <person name="Aksoy S."/>
            <person name="Warren W."/>
            <person name="Wilson R.K."/>
        </authorList>
    </citation>
    <scope>NUCLEOTIDE SEQUENCE [LARGE SCALE GENOMIC DNA]</scope>
    <source>
        <strain evidence="3">IAEA</strain>
    </source>
</reference>
<protein>
    <submittedName>
        <fullName evidence="2">Uncharacterized protein</fullName>
    </submittedName>
</protein>
<accession>A0A1B0B733</accession>
<sequence>MIYMRKVEFHCAPTGPRKVEKKARNLFRIERHAVPFLIVLYFNATNGAAKLISFCFRMTRTQMLLSKVIIIYAVM</sequence>
<reference evidence="2" key="2">
    <citation type="submission" date="2020-05" db="UniProtKB">
        <authorList>
            <consortium name="EnsemblMetazoa"/>
        </authorList>
    </citation>
    <scope>IDENTIFICATION</scope>
    <source>
        <strain evidence="2">IAEA</strain>
    </source>
</reference>
<organism evidence="2 3">
    <name type="scientific">Glossina palpalis gambiensis</name>
    <dbReference type="NCBI Taxonomy" id="67801"/>
    <lineage>
        <taxon>Eukaryota</taxon>
        <taxon>Metazoa</taxon>
        <taxon>Ecdysozoa</taxon>
        <taxon>Arthropoda</taxon>
        <taxon>Hexapoda</taxon>
        <taxon>Insecta</taxon>
        <taxon>Pterygota</taxon>
        <taxon>Neoptera</taxon>
        <taxon>Endopterygota</taxon>
        <taxon>Diptera</taxon>
        <taxon>Brachycera</taxon>
        <taxon>Muscomorpha</taxon>
        <taxon>Hippoboscoidea</taxon>
        <taxon>Glossinidae</taxon>
        <taxon>Glossina</taxon>
    </lineage>
</organism>
<name>A0A1B0B733_9MUSC</name>
<feature type="transmembrane region" description="Helical" evidence="1">
    <location>
        <begin position="33"/>
        <end position="56"/>
    </location>
</feature>
<dbReference type="Proteomes" id="UP000092460">
    <property type="component" value="Unassembled WGS sequence"/>
</dbReference>
<dbReference type="AlphaFoldDB" id="A0A1B0B733"/>
<evidence type="ECO:0000313" key="3">
    <source>
        <dbReference type="Proteomes" id="UP000092460"/>
    </source>
</evidence>
<dbReference type="VEuPathDB" id="VectorBase:GPPI020964"/>